<dbReference type="GeneID" id="17110906"/>
<keyword evidence="6" id="KW-0170">Cobalt</keyword>
<proteinExistence type="predicted"/>
<evidence type="ECO:0000256" key="5">
    <source>
        <dbReference type="ARBA" id="ARBA00023239"/>
    </source>
</evidence>
<evidence type="ECO:0000313" key="9">
    <source>
        <dbReference type="EMBL" id="BAN89905.1"/>
    </source>
</evidence>
<comment type="cofactor">
    <cofactor evidence="1">
        <name>NAD(+)</name>
        <dbReference type="ChEBI" id="CHEBI:57540"/>
    </cofactor>
</comment>
<evidence type="ECO:0000256" key="2">
    <source>
        <dbReference type="ARBA" id="ARBA00001941"/>
    </source>
</evidence>
<evidence type="ECO:0000256" key="6">
    <source>
        <dbReference type="ARBA" id="ARBA00023285"/>
    </source>
</evidence>
<dbReference type="PANTHER" id="PTHR43622:SF1">
    <property type="entry name" value="3-DEHYDROQUINATE SYNTHASE"/>
    <property type="match status" value="1"/>
</dbReference>
<organism evidence="9 10">
    <name type="scientific">Aeropyrum camini SY1 = JCM 12091</name>
    <dbReference type="NCBI Taxonomy" id="1198449"/>
    <lineage>
        <taxon>Archaea</taxon>
        <taxon>Thermoproteota</taxon>
        <taxon>Thermoprotei</taxon>
        <taxon>Desulfurococcales</taxon>
        <taxon>Desulfurococcaceae</taxon>
        <taxon>Aeropyrum</taxon>
    </lineage>
</organism>
<accession>U3TCZ6</accession>
<dbReference type="GO" id="GO:0009073">
    <property type="term" value="P:aromatic amino acid family biosynthetic process"/>
    <property type="evidence" value="ECO:0007669"/>
    <property type="project" value="InterPro"/>
</dbReference>
<dbReference type="KEGG" id="acj:ACAM_0436"/>
<feature type="domain" description="3-dehydroquinate synthase C-terminal" evidence="8">
    <location>
        <begin position="182"/>
        <end position="321"/>
    </location>
</feature>
<dbReference type="InterPro" id="IPR050071">
    <property type="entry name" value="Dehydroquinate_synthase"/>
</dbReference>
<dbReference type="PIRSF" id="PIRSF001455">
    <property type="entry name" value="DHQ_synth"/>
    <property type="match status" value="1"/>
</dbReference>
<dbReference type="InterPro" id="IPR056179">
    <property type="entry name" value="DHQS_C"/>
</dbReference>
<dbReference type="InterPro" id="IPR030963">
    <property type="entry name" value="DHQ_synth_fam"/>
</dbReference>
<keyword evidence="10" id="KW-1185">Reference proteome</keyword>
<dbReference type="InterPro" id="IPR030960">
    <property type="entry name" value="DHQS/DOIS_N"/>
</dbReference>
<dbReference type="GO" id="GO:0003856">
    <property type="term" value="F:3-dehydroquinate synthase activity"/>
    <property type="evidence" value="ECO:0007669"/>
    <property type="project" value="UniProtKB-EC"/>
</dbReference>
<evidence type="ECO:0000256" key="4">
    <source>
        <dbReference type="ARBA" id="ARBA00023027"/>
    </source>
</evidence>
<dbReference type="STRING" id="1198449.ACAM_0436"/>
<reference evidence="9 10" key="1">
    <citation type="journal article" date="2013" name="Appl. Environ. Microbiol.">
        <title>Variation of the Virus-Related Elements within Syntenic Genomes of the Hyperthermophilic Archaeon Aeropyrum.</title>
        <authorList>
            <person name="Daifuku T."/>
            <person name="Yoshida T."/>
            <person name="Kitamura T."/>
            <person name="Kawaichi S."/>
            <person name="Inoue T."/>
            <person name="Nomura K."/>
            <person name="Yoshida Y."/>
            <person name="Kuno S."/>
            <person name="Sako Y."/>
        </authorList>
    </citation>
    <scope>NUCLEOTIDE SEQUENCE [LARGE SCALE GENOMIC DNA]</scope>
    <source>
        <strain evidence="9 10">SY1</strain>
    </source>
</reference>
<dbReference type="eggNOG" id="arCOG00983">
    <property type="taxonomic scope" value="Archaea"/>
</dbReference>
<dbReference type="GO" id="GO:0046872">
    <property type="term" value="F:metal ion binding"/>
    <property type="evidence" value="ECO:0007669"/>
    <property type="project" value="UniProtKB-KW"/>
</dbReference>
<dbReference type="PANTHER" id="PTHR43622">
    <property type="entry name" value="3-DEHYDROQUINATE SYNTHASE"/>
    <property type="match status" value="1"/>
</dbReference>
<dbReference type="AlphaFoldDB" id="U3TCZ6"/>
<feature type="domain" description="3-dehydroquinate synthase N-terminal" evidence="7">
    <location>
        <begin position="73"/>
        <end position="176"/>
    </location>
</feature>
<dbReference type="PATRIC" id="fig|1198449.6.peg.440"/>
<dbReference type="Pfam" id="PF01761">
    <property type="entry name" value="DHQ_synthase"/>
    <property type="match status" value="1"/>
</dbReference>
<keyword evidence="5 9" id="KW-0456">Lyase</keyword>
<keyword evidence="4" id="KW-0520">NAD</keyword>
<dbReference type="EMBL" id="AP012489">
    <property type="protein sequence ID" value="BAN89905.1"/>
    <property type="molecule type" value="Genomic_DNA"/>
</dbReference>
<evidence type="ECO:0000256" key="1">
    <source>
        <dbReference type="ARBA" id="ARBA00001911"/>
    </source>
</evidence>
<protein>
    <submittedName>
        <fullName evidence="9">3-dehydroquinate synthase</fullName>
        <ecNumber evidence="9">4.2.3.4</ecNumber>
    </submittedName>
</protein>
<name>U3TCZ6_9CREN</name>
<sequence length="359" mass="37579">MAQAAVEWRRFRLSTVEETAVAAGEGALAEAPKAAEGATAYIVREEALAAEASRLARILESGGVEVLGSTAGGGEPVKSLGWVERLWLSMLEAGVERSTTVYIMGGGALLDAAGFAASTFMRGLPTVNIPSTTLAAFDAAVGGKTGVNLVGKNMVGTFHNPRAVIVEPGIVAGQPGEGYRDGFAELVKHVALSGERELAASLLIQALDRRPGPLARLALWSLGYKMQVVARDPREGGLRRILNLGHTIGHALEAASLYTLSHGKSVSIGLAGELELSRRLAGLPRREAEEVLGMLSTIGLPLEPPPGLAREAAGLVGLDKKREGGGVIMPILERLGRPRLSRVPVETVSRLMVELWGGG</sequence>
<evidence type="ECO:0000256" key="3">
    <source>
        <dbReference type="ARBA" id="ARBA00022723"/>
    </source>
</evidence>
<dbReference type="RefSeq" id="WP_022541181.1">
    <property type="nucleotide sequence ID" value="NC_022521.1"/>
</dbReference>
<evidence type="ECO:0000259" key="8">
    <source>
        <dbReference type="Pfam" id="PF24621"/>
    </source>
</evidence>
<keyword evidence="3" id="KW-0479">Metal-binding</keyword>
<comment type="cofactor">
    <cofactor evidence="2">
        <name>Co(2+)</name>
        <dbReference type="ChEBI" id="CHEBI:48828"/>
    </cofactor>
</comment>
<dbReference type="Pfam" id="PF24621">
    <property type="entry name" value="DHQS_C"/>
    <property type="match status" value="1"/>
</dbReference>
<gene>
    <name evidence="9" type="primary">aroB</name>
    <name evidence="9" type="ORF">ACAM_0436</name>
</gene>
<dbReference type="EC" id="4.2.3.4" evidence="9"/>
<dbReference type="SUPFAM" id="SSF56796">
    <property type="entry name" value="Dehydroquinate synthase-like"/>
    <property type="match status" value="1"/>
</dbReference>
<dbReference type="Gene3D" id="3.40.50.1970">
    <property type="match status" value="1"/>
</dbReference>
<dbReference type="Gene3D" id="1.20.1090.10">
    <property type="entry name" value="Dehydroquinate synthase-like - alpha domain"/>
    <property type="match status" value="1"/>
</dbReference>
<evidence type="ECO:0000313" key="10">
    <source>
        <dbReference type="Proteomes" id="UP000016887"/>
    </source>
</evidence>
<dbReference type="CDD" id="cd08195">
    <property type="entry name" value="DHQS"/>
    <property type="match status" value="1"/>
</dbReference>
<evidence type="ECO:0000259" key="7">
    <source>
        <dbReference type="Pfam" id="PF01761"/>
    </source>
</evidence>
<dbReference type="Proteomes" id="UP000016887">
    <property type="component" value="Chromosome"/>
</dbReference>